<dbReference type="EMBL" id="JAIWYP010000001">
    <property type="protein sequence ID" value="KAH3884718.1"/>
    <property type="molecule type" value="Genomic_DNA"/>
</dbReference>
<evidence type="ECO:0000313" key="1">
    <source>
        <dbReference type="EMBL" id="KAH3884718.1"/>
    </source>
</evidence>
<comment type="caution">
    <text evidence="1">The sequence shown here is derived from an EMBL/GenBank/DDBJ whole genome shotgun (WGS) entry which is preliminary data.</text>
</comment>
<dbReference type="AlphaFoldDB" id="A0A9D4MVS5"/>
<proteinExistence type="predicted"/>
<sequence>MSGLKNPNDTSGSYYQISKPSYAYTYKFNFKSDVSAVNKARLYANAGACDVYLTKGRIYVVSGRVDKEKQRMEIDMCSSWVETTPISSESKRLLIKFKRGTVLCPK</sequence>
<reference evidence="1" key="2">
    <citation type="submission" date="2020-11" db="EMBL/GenBank/DDBJ databases">
        <authorList>
            <person name="McCartney M.A."/>
            <person name="Auch B."/>
            <person name="Kono T."/>
            <person name="Mallez S."/>
            <person name="Becker A."/>
            <person name="Gohl D.M."/>
            <person name="Silverstein K.A.T."/>
            <person name="Koren S."/>
            <person name="Bechman K.B."/>
            <person name="Herman A."/>
            <person name="Abrahante J.E."/>
            <person name="Garbe J."/>
        </authorList>
    </citation>
    <scope>NUCLEOTIDE SEQUENCE</scope>
    <source>
        <strain evidence="1">Duluth1</strain>
        <tissue evidence="1">Whole animal</tissue>
    </source>
</reference>
<dbReference type="Gene3D" id="2.40.50.120">
    <property type="match status" value="1"/>
</dbReference>
<keyword evidence="2" id="KW-1185">Reference proteome</keyword>
<gene>
    <name evidence="1" type="ORF">DPMN_008704</name>
</gene>
<organism evidence="1 2">
    <name type="scientific">Dreissena polymorpha</name>
    <name type="common">Zebra mussel</name>
    <name type="synonym">Mytilus polymorpha</name>
    <dbReference type="NCBI Taxonomy" id="45954"/>
    <lineage>
        <taxon>Eukaryota</taxon>
        <taxon>Metazoa</taxon>
        <taxon>Spiralia</taxon>
        <taxon>Lophotrochozoa</taxon>
        <taxon>Mollusca</taxon>
        <taxon>Bivalvia</taxon>
        <taxon>Autobranchia</taxon>
        <taxon>Heteroconchia</taxon>
        <taxon>Euheterodonta</taxon>
        <taxon>Imparidentia</taxon>
        <taxon>Neoheterodontei</taxon>
        <taxon>Myida</taxon>
        <taxon>Dreissenoidea</taxon>
        <taxon>Dreissenidae</taxon>
        <taxon>Dreissena</taxon>
    </lineage>
</organism>
<dbReference type="Proteomes" id="UP000828390">
    <property type="component" value="Unassembled WGS sequence"/>
</dbReference>
<name>A0A9D4MVS5_DREPO</name>
<evidence type="ECO:0000313" key="2">
    <source>
        <dbReference type="Proteomes" id="UP000828390"/>
    </source>
</evidence>
<accession>A0A9D4MVS5</accession>
<protein>
    <submittedName>
        <fullName evidence="1">Uncharacterized protein</fullName>
    </submittedName>
</protein>
<dbReference type="InterPro" id="IPR008993">
    <property type="entry name" value="TIMP-like_OB-fold"/>
</dbReference>
<reference evidence="1" key="1">
    <citation type="journal article" date="2019" name="bioRxiv">
        <title>The Genome of the Zebra Mussel, Dreissena polymorpha: A Resource for Invasive Species Research.</title>
        <authorList>
            <person name="McCartney M.A."/>
            <person name="Auch B."/>
            <person name="Kono T."/>
            <person name="Mallez S."/>
            <person name="Zhang Y."/>
            <person name="Obille A."/>
            <person name="Becker A."/>
            <person name="Abrahante J.E."/>
            <person name="Garbe J."/>
            <person name="Badalamenti J.P."/>
            <person name="Herman A."/>
            <person name="Mangelson H."/>
            <person name="Liachko I."/>
            <person name="Sullivan S."/>
            <person name="Sone E.D."/>
            <person name="Koren S."/>
            <person name="Silverstein K.A.T."/>
            <person name="Beckman K.B."/>
            <person name="Gohl D.M."/>
        </authorList>
    </citation>
    <scope>NUCLEOTIDE SEQUENCE</scope>
    <source>
        <strain evidence="1">Duluth1</strain>
        <tissue evidence="1">Whole animal</tissue>
    </source>
</reference>